<feature type="chain" id="PRO_5016466839" evidence="6">
    <location>
        <begin position="35"/>
        <end position="527"/>
    </location>
</feature>
<dbReference type="SUPFAM" id="SSF55073">
    <property type="entry name" value="Nucleotide cyclase"/>
    <property type="match status" value="1"/>
</dbReference>
<evidence type="ECO:0000313" key="8">
    <source>
        <dbReference type="EMBL" id="RAK36640.1"/>
    </source>
</evidence>
<dbReference type="NCBIfam" id="TIGR00254">
    <property type="entry name" value="GGDEF"/>
    <property type="match status" value="1"/>
</dbReference>
<keyword evidence="2 5" id="KW-0812">Transmembrane</keyword>
<gene>
    <name evidence="8" type="ORF">B0I29_108230</name>
</gene>
<dbReference type="InterPro" id="IPR000160">
    <property type="entry name" value="GGDEF_dom"/>
</dbReference>
<comment type="caution">
    <text evidence="8">The sequence shown here is derived from an EMBL/GenBank/DDBJ whole genome shotgun (WGS) entry which is preliminary data.</text>
</comment>
<keyword evidence="4 5" id="KW-0472">Membrane</keyword>
<dbReference type="EMBL" id="QLMJ01000008">
    <property type="protein sequence ID" value="RAK36640.1"/>
    <property type="molecule type" value="Genomic_DNA"/>
</dbReference>
<dbReference type="Gene3D" id="3.30.450.350">
    <property type="entry name" value="CHASE domain"/>
    <property type="match status" value="1"/>
</dbReference>
<keyword evidence="6" id="KW-0732">Signal</keyword>
<sequence length="527" mass="56406">MVSGPASPRRRRASAALMVLVLLAGLVVTATAYATVEAGEDRYADQVMDRYAGEVTAAITDRVTRYGETLTDMAYAVGAQSDLSADDFTRITAGLDTTRLPGASALGFVVPAVTAQTGAVQRYWRARGNPDLRLQPEAGEAMHEYLILEKAFDERDMQGTDVGVSEPISAALYTARHSNRLAISSAYPALRDSTVAARSRQSSVVLAVPVHSGLGSAAPDEFKGWMLLGLRGQDFLAQALLERGHGTVQVSLTDPGEAGAVIAAVSPGTRASGTTLVRQHNLSVGQRRWHVTVWPTHRLLTTTDRGMSRLTAAAGAVLTILLAIMIGSLAGSRNRALEQVDRATAALRLDITRREHVEAQLQQLAFHDPLTGLANRLLFYDRLTHAIATHARGDRTFAVLFIDLDGFKQINDQRGHHAGDAVLREVAIRLRTELRAGDTVARFGGDEFAIILEGLIDDVAARPTAERVIAVVQQPIDIDGEPALVSASVGIAVNRPGVDAEDILREADAAMYAAKAAGKNRYVEATS</sequence>
<dbReference type="PANTHER" id="PTHR46663">
    <property type="entry name" value="DIGUANYLATE CYCLASE DGCT-RELATED"/>
    <property type="match status" value="1"/>
</dbReference>
<feature type="domain" description="GGDEF" evidence="7">
    <location>
        <begin position="395"/>
        <end position="527"/>
    </location>
</feature>
<dbReference type="AlphaFoldDB" id="A0A327ZBM9"/>
<accession>A0A327ZBM9</accession>
<dbReference type="FunFam" id="3.30.70.270:FF:000001">
    <property type="entry name" value="Diguanylate cyclase domain protein"/>
    <property type="match status" value="1"/>
</dbReference>
<proteinExistence type="predicted"/>
<dbReference type="PANTHER" id="PTHR46663:SF2">
    <property type="entry name" value="GGDEF DOMAIN-CONTAINING PROTEIN"/>
    <property type="match status" value="1"/>
</dbReference>
<dbReference type="SMART" id="SM00267">
    <property type="entry name" value="GGDEF"/>
    <property type="match status" value="1"/>
</dbReference>
<name>A0A327ZBM9_9ACTN</name>
<protein>
    <submittedName>
        <fullName evidence="8">Diguanylate cyclase (GGDEF)-like protein</fullName>
    </submittedName>
</protein>
<dbReference type="Gene3D" id="3.30.70.270">
    <property type="match status" value="1"/>
</dbReference>
<evidence type="ECO:0000256" key="1">
    <source>
        <dbReference type="ARBA" id="ARBA00004370"/>
    </source>
</evidence>
<evidence type="ECO:0000256" key="3">
    <source>
        <dbReference type="ARBA" id="ARBA00022989"/>
    </source>
</evidence>
<keyword evidence="9" id="KW-1185">Reference proteome</keyword>
<dbReference type="InterPro" id="IPR029787">
    <property type="entry name" value="Nucleotide_cyclase"/>
</dbReference>
<dbReference type="Pfam" id="PF00990">
    <property type="entry name" value="GGDEF"/>
    <property type="match status" value="1"/>
</dbReference>
<organism evidence="8 9">
    <name type="scientific">Actinoplanes lutulentus</name>
    <dbReference type="NCBI Taxonomy" id="1287878"/>
    <lineage>
        <taxon>Bacteria</taxon>
        <taxon>Bacillati</taxon>
        <taxon>Actinomycetota</taxon>
        <taxon>Actinomycetes</taxon>
        <taxon>Micromonosporales</taxon>
        <taxon>Micromonosporaceae</taxon>
        <taxon>Actinoplanes</taxon>
    </lineage>
</organism>
<dbReference type="Pfam" id="PF03924">
    <property type="entry name" value="CHASE"/>
    <property type="match status" value="1"/>
</dbReference>
<evidence type="ECO:0000256" key="5">
    <source>
        <dbReference type="SAM" id="Phobius"/>
    </source>
</evidence>
<dbReference type="GO" id="GO:0003824">
    <property type="term" value="F:catalytic activity"/>
    <property type="evidence" value="ECO:0007669"/>
    <property type="project" value="UniProtKB-ARBA"/>
</dbReference>
<evidence type="ECO:0000313" key="9">
    <source>
        <dbReference type="Proteomes" id="UP000249341"/>
    </source>
</evidence>
<dbReference type="InterPro" id="IPR042240">
    <property type="entry name" value="CHASE_sf"/>
</dbReference>
<evidence type="ECO:0000256" key="2">
    <source>
        <dbReference type="ARBA" id="ARBA00022692"/>
    </source>
</evidence>
<keyword evidence="3 5" id="KW-1133">Transmembrane helix</keyword>
<dbReference type="Proteomes" id="UP000249341">
    <property type="component" value="Unassembled WGS sequence"/>
</dbReference>
<feature type="transmembrane region" description="Helical" evidence="5">
    <location>
        <begin position="310"/>
        <end position="330"/>
    </location>
</feature>
<evidence type="ECO:0000256" key="6">
    <source>
        <dbReference type="SAM" id="SignalP"/>
    </source>
</evidence>
<dbReference type="InterPro" id="IPR052163">
    <property type="entry name" value="DGC-Regulatory_Protein"/>
</dbReference>
<feature type="signal peptide" evidence="6">
    <location>
        <begin position="1"/>
        <end position="34"/>
    </location>
</feature>
<dbReference type="GO" id="GO:0007165">
    <property type="term" value="P:signal transduction"/>
    <property type="evidence" value="ECO:0007669"/>
    <property type="project" value="UniProtKB-ARBA"/>
</dbReference>
<dbReference type="PROSITE" id="PS50887">
    <property type="entry name" value="GGDEF"/>
    <property type="match status" value="1"/>
</dbReference>
<evidence type="ECO:0000259" key="7">
    <source>
        <dbReference type="PROSITE" id="PS50887"/>
    </source>
</evidence>
<comment type="subcellular location">
    <subcellularLocation>
        <location evidence="1">Membrane</location>
    </subcellularLocation>
</comment>
<dbReference type="CDD" id="cd01949">
    <property type="entry name" value="GGDEF"/>
    <property type="match status" value="1"/>
</dbReference>
<dbReference type="InterPro" id="IPR043128">
    <property type="entry name" value="Rev_trsase/Diguanyl_cyclase"/>
</dbReference>
<dbReference type="InterPro" id="IPR006189">
    <property type="entry name" value="CHASE_dom"/>
</dbReference>
<evidence type="ECO:0000256" key="4">
    <source>
        <dbReference type="ARBA" id="ARBA00023136"/>
    </source>
</evidence>
<reference evidence="8 9" key="1">
    <citation type="submission" date="2018-06" db="EMBL/GenBank/DDBJ databases">
        <title>Genomic Encyclopedia of Type Strains, Phase III (KMG-III): the genomes of soil and plant-associated and newly described type strains.</title>
        <authorList>
            <person name="Whitman W."/>
        </authorList>
    </citation>
    <scope>NUCLEOTIDE SEQUENCE [LARGE SCALE GENOMIC DNA]</scope>
    <source>
        <strain evidence="8 9">CGMCC 4.7090</strain>
    </source>
</reference>
<dbReference type="GO" id="GO:0016020">
    <property type="term" value="C:membrane"/>
    <property type="evidence" value="ECO:0007669"/>
    <property type="project" value="UniProtKB-SubCell"/>
</dbReference>